<dbReference type="Pfam" id="PF00126">
    <property type="entry name" value="HTH_1"/>
    <property type="match status" value="1"/>
</dbReference>
<dbReference type="PANTHER" id="PTHR30432">
    <property type="entry name" value="TRANSCRIPTIONAL REGULATOR MODE"/>
    <property type="match status" value="1"/>
</dbReference>
<dbReference type="PANTHER" id="PTHR30432:SF1">
    <property type="entry name" value="DNA-BINDING TRANSCRIPTIONAL DUAL REGULATOR MODE"/>
    <property type="match status" value="1"/>
</dbReference>
<comment type="caution">
    <text evidence="2">The sequence shown here is derived from an EMBL/GenBank/DDBJ whole genome shotgun (WGS) entry which is preliminary data.</text>
</comment>
<dbReference type="InterPro" id="IPR036388">
    <property type="entry name" value="WH-like_DNA-bd_sf"/>
</dbReference>
<feature type="domain" description="HTH lysR-type" evidence="1">
    <location>
        <begin position="38"/>
        <end position="97"/>
    </location>
</feature>
<dbReference type="Proteomes" id="UP001243846">
    <property type="component" value="Unassembled WGS sequence"/>
</dbReference>
<keyword evidence="3" id="KW-1185">Reference proteome</keyword>
<evidence type="ECO:0000313" key="3">
    <source>
        <dbReference type="Proteomes" id="UP001243846"/>
    </source>
</evidence>
<organism evidence="2 3">
    <name type="scientific">Paracoccus cavernae</name>
    <dbReference type="NCBI Taxonomy" id="1571207"/>
    <lineage>
        <taxon>Bacteria</taxon>
        <taxon>Pseudomonadati</taxon>
        <taxon>Pseudomonadota</taxon>
        <taxon>Alphaproteobacteria</taxon>
        <taxon>Rhodobacterales</taxon>
        <taxon>Paracoccaceae</taxon>
        <taxon>Paracoccus</taxon>
    </lineage>
</organism>
<dbReference type="InterPro" id="IPR051815">
    <property type="entry name" value="Molybdate_resp_trans_reg"/>
</dbReference>
<sequence>MTQDIRLSTSGDPLANPRLSLRLHFDQGLTFGRGKADLLQAICDDGSISAAGRRMRMSYRRAWALVEEMNTTFAEPLVDSARGGSGGGGAALTDKGREVLAHYRALEALLREAGADHLDALCGALRATVEPEPPKG</sequence>
<evidence type="ECO:0000313" key="2">
    <source>
        <dbReference type="EMBL" id="MDN3712482.1"/>
    </source>
</evidence>
<dbReference type="SUPFAM" id="SSF46785">
    <property type="entry name" value="Winged helix' DNA-binding domain"/>
    <property type="match status" value="1"/>
</dbReference>
<proteinExistence type="predicted"/>
<name>A0ABT8D9E4_9RHOB</name>
<dbReference type="RefSeq" id="WP_377682774.1">
    <property type="nucleotide sequence ID" value="NZ_JBHMDZ010000001.1"/>
</dbReference>
<reference evidence="3" key="1">
    <citation type="journal article" date="2019" name="Int. J. Syst. Evol. Microbiol.">
        <title>The Global Catalogue of Microorganisms (GCM) 10K type strain sequencing project: providing services to taxonomists for standard genome sequencing and annotation.</title>
        <authorList>
            <consortium name="The Broad Institute Genomics Platform"/>
            <consortium name="The Broad Institute Genome Sequencing Center for Infectious Disease"/>
            <person name="Wu L."/>
            <person name="Ma J."/>
        </authorList>
    </citation>
    <scope>NUCLEOTIDE SEQUENCE [LARGE SCALE GENOMIC DNA]</scope>
    <source>
        <strain evidence="3">CECT 8482</strain>
    </source>
</reference>
<dbReference type="EMBL" id="JAUFRC010000001">
    <property type="protein sequence ID" value="MDN3712482.1"/>
    <property type="molecule type" value="Genomic_DNA"/>
</dbReference>
<dbReference type="InterPro" id="IPR000847">
    <property type="entry name" value="LysR_HTH_N"/>
</dbReference>
<accession>A0ABT8D9E4</accession>
<evidence type="ECO:0000259" key="1">
    <source>
        <dbReference type="Pfam" id="PF00126"/>
    </source>
</evidence>
<protein>
    <submittedName>
        <fullName evidence="2">LysR family transcriptional regulator</fullName>
    </submittedName>
</protein>
<gene>
    <name evidence="2" type="ORF">QWZ10_13305</name>
</gene>
<dbReference type="InterPro" id="IPR036390">
    <property type="entry name" value="WH_DNA-bd_sf"/>
</dbReference>
<dbReference type="Gene3D" id="1.10.10.10">
    <property type="entry name" value="Winged helix-like DNA-binding domain superfamily/Winged helix DNA-binding domain"/>
    <property type="match status" value="1"/>
</dbReference>